<evidence type="ECO:0000313" key="1">
    <source>
        <dbReference type="EMBL" id="JAD50142.1"/>
    </source>
</evidence>
<reference evidence="1" key="2">
    <citation type="journal article" date="2015" name="Data Brief">
        <title>Shoot transcriptome of the giant reed, Arundo donax.</title>
        <authorList>
            <person name="Barrero R.A."/>
            <person name="Guerrero F.D."/>
            <person name="Moolhuijzen P."/>
            <person name="Goolsby J.A."/>
            <person name="Tidwell J."/>
            <person name="Bellgard S.E."/>
            <person name="Bellgard M.I."/>
        </authorList>
    </citation>
    <scope>NUCLEOTIDE SEQUENCE</scope>
    <source>
        <tissue evidence="1">Shoot tissue taken approximately 20 cm above the soil surface</tissue>
    </source>
</reference>
<accession>A0A0A9ASV6</accession>
<sequence>MCKLPLYFASVFICFSSHMPVFSLY</sequence>
<protein>
    <submittedName>
        <fullName evidence="1">Uncharacterized protein</fullName>
    </submittedName>
</protein>
<reference evidence="1" key="1">
    <citation type="submission" date="2014-09" db="EMBL/GenBank/DDBJ databases">
        <authorList>
            <person name="Magalhaes I.L.F."/>
            <person name="Oliveira U."/>
            <person name="Santos F.R."/>
            <person name="Vidigal T.H.D.A."/>
            <person name="Brescovit A.D."/>
            <person name="Santos A.J."/>
        </authorList>
    </citation>
    <scope>NUCLEOTIDE SEQUENCE</scope>
    <source>
        <tissue evidence="1">Shoot tissue taken approximately 20 cm above the soil surface</tissue>
    </source>
</reference>
<name>A0A0A9ASV6_ARUDO</name>
<dbReference type="EMBL" id="GBRH01247753">
    <property type="protein sequence ID" value="JAD50142.1"/>
    <property type="molecule type" value="Transcribed_RNA"/>
</dbReference>
<proteinExistence type="predicted"/>
<dbReference type="AlphaFoldDB" id="A0A0A9ASV6"/>
<organism evidence="1">
    <name type="scientific">Arundo donax</name>
    <name type="common">Giant reed</name>
    <name type="synonym">Donax arundinaceus</name>
    <dbReference type="NCBI Taxonomy" id="35708"/>
    <lineage>
        <taxon>Eukaryota</taxon>
        <taxon>Viridiplantae</taxon>
        <taxon>Streptophyta</taxon>
        <taxon>Embryophyta</taxon>
        <taxon>Tracheophyta</taxon>
        <taxon>Spermatophyta</taxon>
        <taxon>Magnoliopsida</taxon>
        <taxon>Liliopsida</taxon>
        <taxon>Poales</taxon>
        <taxon>Poaceae</taxon>
        <taxon>PACMAD clade</taxon>
        <taxon>Arundinoideae</taxon>
        <taxon>Arundineae</taxon>
        <taxon>Arundo</taxon>
    </lineage>
</organism>